<dbReference type="SUPFAM" id="SSF49401">
    <property type="entry name" value="Bacterial adhesins"/>
    <property type="match status" value="1"/>
</dbReference>
<dbReference type="InterPro" id="IPR008966">
    <property type="entry name" value="Adhesion_dom_sf"/>
</dbReference>
<evidence type="ECO:0000313" key="8">
    <source>
        <dbReference type="Proteomes" id="UP001629246"/>
    </source>
</evidence>
<feature type="signal peptide" evidence="5">
    <location>
        <begin position="1"/>
        <end position="21"/>
    </location>
</feature>
<keyword evidence="8" id="KW-1185">Reference proteome</keyword>
<dbReference type="Gene3D" id="2.60.40.3310">
    <property type="match status" value="1"/>
</dbReference>
<evidence type="ECO:0000313" key="7">
    <source>
        <dbReference type="EMBL" id="MFL9927083.1"/>
    </source>
</evidence>
<name>A0ABW9ADV9_9BURK</name>
<dbReference type="InterPro" id="IPR000259">
    <property type="entry name" value="Adhesion_dom_fimbrial"/>
</dbReference>
<feature type="chain" id="PRO_5047267964" evidence="5">
    <location>
        <begin position="22"/>
        <end position="334"/>
    </location>
</feature>
<dbReference type="Proteomes" id="UP001629246">
    <property type="component" value="Unassembled WGS sequence"/>
</dbReference>
<evidence type="ECO:0000259" key="6">
    <source>
        <dbReference type="Pfam" id="PF00419"/>
    </source>
</evidence>
<gene>
    <name evidence="7" type="ORF">PQR62_22615</name>
</gene>
<keyword evidence="3 5" id="KW-0732">Signal</keyword>
<dbReference type="InterPro" id="IPR036937">
    <property type="entry name" value="Adhesion_dom_fimbrial_sf"/>
</dbReference>
<dbReference type="PANTHER" id="PTHR33420:SF12">
    <property type="entry name" value="FIMBRIN-LIKE PROTEIN FIMI-RELATED"/>
    <property type="match status" value="1"/>
</dbReference>
<dbReference type="EMBL" id="JAQQFM010000012">
    <property type="protein sequence ID" value="MFL9927083.1"/>
    <property type="molecule type" value="Genomic_DNA"/>
</dbReference>
<organism evidence="7 8">
    <name type="scientific">Herbaspirillum lusitanum</name>
    <dbReference type="NCBI Taxonomy" id="213312"/>
    <lineage>
        <taxon>Bacteria</taxon>
        <taxon>Pseudomonadati</taxon>
        <taxon>Pseudomonadota</taxon>
        <taxon>Betaproteobacteria</taxon>
        <taxon>Burkholderiales</taxon>
        <taxon>Oxalobacteraceae</taxon>
        <taxon>Herbaspirillum</taxon>
    </lineage>
</organism>
<dbReference type="InterPro" id="IPR050263">
    <property type="entry name" value="Bact_Fimbrial_Adh_Pro"/>
</dbReference>
<dbReference type="RefSeq" id="WP_408160309.1">
    <property type="nucleotide sequence ID" value="NZ_JAQQFM010000012.1"/>
</dbReference>
<dbReference type="PANTHER" id="PTHR33420">
    <property type="entry name" value="FIMBRIAL SUBUNIT ELFA-RELATED"/>
    <property type="match status" value="1"/>
</dbReference>
<sequence>MLNIIRSLFLLIILCAGQQHAHASCWQQALGVDKARFTLPDKISMPANLAVGQTFASFTVQPLSRQGDTRYGIECQANSTITWTIAMDYPNITYQGDGSGVHEINGAGFGFRISSRSAGGWYRNNSGSSRLGWTSSTQGLDGDIRIELVKTAPIISARQFASGMLVRLHVTDERGSRLEVGNIATNNTAQLVPQTCSVRAPASVSLGRFSQREFNAVGKTSNPVPFDLNVACAGVRAKVHVTFSDPTNAGNTSDVLPLSSSSRARGLGIQLMYDNKTVSFGPDSAIAGNRNQMYLAQANDNTFDVRFGARYIQTEKNVSPGSANGSVTFTMSYQ</sequence>
<comment type="similarity">
    <text evidence="2">Belongs to the fimbrial protein family.</text>
</comment>
<proteinExistence type="inferred from homology"/>
<dbReference type="Gene3D" id="2.60.40.1090">
    <property type="entry name" value="Fimbrial-type adhesion domain"/>
    <property type="match status" value="1"/>
</dbReference>
<evidence type="ECO:0000256" key="4">
    <source>
        <dbReference type="ARBA" id="ARBA00023263"/>
    </source>
</evidence>
<comment type="subcellular location">
    <subcellularLocation>
        <location evidence="1">Fimbrium</location>
    </subcellularLocation>
</comment>
<comment type="caution">
    <text evidence="7">The sequence shown here is derived from an EMBL/GenBank/DDBJ whole genome shotgun (WGS) entry which is preliminary data.</text>
</comment>
<accession>A0ABW9ADV9</accession>
<evidence type="ECO:0000256" key="3">
    <source>
        <dbReference type="ARBA" id="ARBA00022729"/>
    </source>
</evidence>
<evidence type="ECO:0000256" key="1">
    <source>
        <dbReference type="ARBA" id="ARBA00004561"/>
    </source>
</evidence>
<reference evidence="7 8" key="1">
    <citation type="journal article" date="2024" name="Chem. Sci.">
        <title>Discovery of megapolipeptins by genome mining of a Burkholderiales bacteria collection.</title>
        <authorList>
            <person name="Paulo B.S."/>
            <person name="Recchia M.J.J."/>
            <person name="Lee S."/>
            <person name="Fergusson C.H."/>
            <person name="Romanowski S.B."/>
            <person name="Hernandez A."/>
            <person name="Krull N."/>
            <person name="Liu D.Y."/>
            <person name="Cavanagh H."/>
            <person name="Bos A."/>
            <person name="Gray C.A."/>
            <person name="Murphy B.T."/>
            <person name="Linington R.G."/>
            <person name="Eustaquio A.S."/>
        </authorList>
    </citation>
    <scope>NUCLEOTIDE SEQUENCE [LARGE SCALE GENOMIC DNA]</scope>
    <source>
        <strain evidence="7 8">RL21-008-BIB-A</strain>
    </source>
</reference>
<evidence type="ECO:0000256" key="2">
    <source>
        <dbReference type="ARBA" id="ARBA00006671"/>
    </source>
</evidence>
<keyword evidence="4" id="KW-0281">Fimbrium</keyword>
<feature type="domain" description="Fimbrial-type adhesion" evidence="6">
    <location>
        <begin position="189"/>
        <end position="334"/>
    </location>
</feature>
<protein>
    <submittedName>
        <fullName evidence="7">Fimbrial protein</fullName>
    </submittedName>
</protein>
<dbReference type="Pfam" id="PF00419">
    <property type="entry name" value="Fimbrial"/>
    <property type="match status" value="1"/>
</dbReference>
<evidence type="ECO:0000256" key="5">
    <source>
        <dbReference type="SAM" id="SignalP"/>
    </source>
</evidence>